<name>A0AAX4J1U3_9PEZI</name>
<gene>
    <name evidence="16" type="ORF">CDEST_14392</name>
</gene>
<dbReference type="AlphaFoldDB" id="A0AAX4J1U3"/>
<dbReference type="InterPro" id="IPR036565">
    <property type="entry name" value="Mur-like_cat_sf"/>
</dbReference>
<dbReference type="GO" id="GO:0005739">
    <property type="term" value="C:mitochondrion"/>
    <property type="evidence" value="ECO:0007669"/>
    <property type="project" value="TreeGrafter"/>
</dbReference>
<dbReference type="Pfam" id="PF02875">
    <property type="entry name" value="Mur_ligase_C"/>
    <property type="match status" value="1"/>
</dbReference>
<evidence type="ECO:0000313" key="17">
    <source>
        <dbReference type="Proteomes" id="UP001322277"/>
    </source>
</evidence>
<dbReference type="NCBIfam" id="TIGR01499">
    <property type="entry name" value="folC"/>
    <property type="match status" value="1"/>
</dbReference>
<feature type="region of interest" description="Disordered" evidence="13">
    <location>
        <begin position="18"/>
        <end position="43"/>
    </location>
</feature>
<dbReference type="Proteomes" id="UP001322277">
    <property type="component" value="Chromosome 10"/>
</dbReference>
<dbReference type="PANTHER" id="PTHR11136">
    <property type="entry name" value="FOLYLPOLYGLUTAMATE SYNTHASE-RELATED"/>
    <property type="match status" value="1"/>
</dbReference>
<feature type="domain" description="Mur ligase C-terminal" evidence="14">
    <location>
        <begin position="311"/>
        <end position="438"/>
    </location>
</feature>
<dbReference type="PANTHER" id="PTHR11136:SF5">
    <property type="entry name" value="FOLYLPOLYGLUTAMATE SYNTHASE, MITOCHONDRIAL"/>
    <property type="match status" value="1"/>
</dbReference>
<keyword evidence="7" id="KW-0547">Nucleotide-binding</keyword>
<keyword evidence="9" id="KW-0460">Magnesium</keyword>
<dbReference type="GO" id="GO:0005829">
    <property type="term" value="C:cytosol"/>
    <property type="evidence" value="ECO:0007669"/>
    <property type="project" value="TreeGrafter"/>
</dbReference>
<sequence length="454" mass="50704">MREEKTYQRAVELLRSRRMQRSAKPPSSTLPIVRLPNGSPSFRGTPHLQGMKEWLEKLGHKEENLNRLNIIHVAGTKGKGSTCAYIDSFLRSHGIRTGFPAKRGLYMSPYLDKHNEMIRINSVPLSDERFTAAFFDVWDGLGLRQEDTGTPKQLQLLALMSFHVFLQEGVDVAVYETHHGGKYDVTNVIQHPVVTVITTIGLDHQMELGGTIENIAWHKSGIFKAGAYALSAPQVPDAAEVLKEVARGLHLQLKFVDTSLGLPGDFQHETQRINASLARDACNAFLVQQDQGGFLTEKDIEAGIQTFRLPGRFQLVKTEKRLTWCLDGAHNPMSATVSASWFSNIPKPKRARSVLLFGIDSDRHNPHETLKSLGEVLGNSITCVILTSNTGIFDRERLEGYAKVWGELSSRRVIIAERDDGVEQARCEEGSYILVTGSLFLVAYVLKKLKQPHV</sequence>
<dbReference type="EMBL" id="CP137314">
    <property type="protein sequence ID" value="WQF89378.1"/>
    <property type="molecule type" value="Genomic_DNA"/>
</dbReference>
<dbReference type="RefSeq" id="XP_062786599.1">
    <property type="nucleotide sequence ID" value="XM_062930548.1"/>
</dbReference>
<evidence type="ECO:0000256" key="12">
    <source>
        <dbReference type="ARBA" id="ARBA00047493"/>
    </source>
</evidence>
<evidence type="ECO:0000256" key="6">
    <source>
        <dbReference type="ARBA" id="ARBA00022723"/>
    </source>
</evidence>
<dbReference type="EC" id="6.3.2.17" evidence="3"/>
<evidence type="ECO:0000256" key="7">
    <source>
        <dbReference type="ARBA" id="ARBA00022741"/>
    </source>
</evidence>
<dbReference type="InterPro" id="IPR001645">
    <property type="entry name" value="Folylpolyglutamate_synth"/>
</dbReference>
<evidence type="ECO:0000256" key="13">
    <source>
        <dbReference type="SAM" id="MobiDB-lite"/>
    </source>
</evidence>
<keyword evidence="4" id="KW-0554">One-carbon metabolism</keyword>
<evidence type="ECO:0000256" key="2">
    <source>
        <dbReference type="ARBA" id="ARBA00008276"/>
    </source>
</evidence>
<evidence type="ECO:0000313" key="16">
    <source>
        <dbReference type="EMBL" id="WQF89378.1"/>
    </source>
</evidence>
<proteinExistence type="inferred from homology"/>
<keyword evidence="6" id="KW-0479">Metal-binding</keyword>
<dbReference type="GO" id="GO:0006730">
    <property type="term" value="P:one-carbon metabolic process"/>
    <property type="evidence" value="ECO:0007669"/>
    <property type="project" value="UniProtKB-KW"/>
</dbReference>
<feature type="domain" description="Mur ligase central" evidence="15">
    <location>
        <begin position="73"/>
        <end position="224"/>
    </location>
</feature>
<dbReference type="GO" id="GO:0005524">
    <property type="term" value="F:ATP binding"/>
    <property type="evidence" value="ECO:0007669"/>
    <property type="project" value="UniProtKB-KW"/>
</dbReference>
<comment type="catalytic activity">
    <reaction evidence="12">
        <text>(6S)-5,6,7,8-tetrahydrofolyl-(gamma-L-Glu)(n) + L-glutamate + ATP = (6S)-5,6,7,8-tetrahydrofolyl-(gamma-L-Glu)(n+1) + ADP + phosphate + H(+)</text>
        <dbReference type="Rhea" id="RHEA:10580"/>
        <dbReference type="Rhea" id="RHEA-COMP:14738"/>
        <dbReference type="Rhea" id="RHEA-COMP:14740"/>
        <dbReference type="ChEBI" id="CHEBI:15378"/>
        <dbReference type="ChEBI" id="CHEBI:29985"/>
        <dbReference type="ChEBI" id="CHEBI:30616"/>
        <dbReference type="ChEBI" id="CHEBI:43474"/>
        <dbReference type="ChEBI" id="CHEBI:141005"/>
        <dbReference type="ChEBI" id="CHEBI:456216"/>
        <dbReference type="EC" id="6.3.2.17"/>
    </reaction>
</comment>
<protein>
    <recommendedName>
        <fullName evidence="3">tetrahydrofolate synthase</fullName>
        <ecNumber evidence="3">6.3.2.17</ecNumber>
    </recommendedName>
    <alternativeName>
        <fullName evidence="11">Folylpoly-gamma-glutamate synthetase</fullName>
    </alternativeName>
    <alternativeName>
        <fullName evidence="10">Tetrahydrofolylpolyglutamate synthase</fullName>
    </alternativeName>
</protein>
<dbReference type="SUPFAM" id="SSF53623">
    <property type="entry name" value="MurD-like peptide ligases, catalytic domain"/>
    <property type="match status" value="1"/>
</dbReference>
<keyword evidence="17" id="KW-1185">Reference proteome</keyword>
<organism evidence="16 17">
    <name type="scientific">Colletotrichum destructivum</name>
    <dbReference type="NCBI Taxonomy" id="34406"/>
    <lineage>
        <taxon>Eukaryota</taxon>
        <taxon>Fungi</taxon>
        <taxon>Dikarya</taxon>
        <taxon>Ascomycota</taxon>
        <taxon>Pezizomycotina</taxon>
        <taxon>Sordariomycetes</taxon>
        <taxon>Hypocreomycetidae</taxon>
        <taxon>Glomerellales</taxon>
        <taxon>Glomerellaceae</taxon>
        <taxon>Colletotrichum</taxon>
        <taxon>Colletotrichum destructivum species complex</taxon>
    </lineage>
</organism>
<dbReference type="GeneID" id="87950892"/>
<dbReference type="Gene3D" id="3.40.1190.10">
    <property type="entry name" value="Mur-like, catalytic domain"/>
    <property type="match status" value="1"/>
</dbReference>
<dbReference type="SUPFAM" id="SSF53244">
    <property type="entry name" value="MurD-like peptide ligases, peptide-binding domain"/>
    <property type="match status" value="1"/>
</dbReference>
<dbReference type="KEGG" id="cdet:87950892"/>
<dbReference type="InterPro" id="IPR013221">
    <property type="entry name" value="Mur_ligase_cen"/>
</dbReference>
<keyword evidence="5 16" id="KW-0436">Ligase</keyword>
<evidence type="ECO:0000259" key="14">
    <source>
        <dbReference type="Pfam" id="PF02875"/>
    </source>
</evidence>
<dbReference type="Pfam" id="PF08245">
    <property type="entry name" value="Mur_ligase_M"/>
    <property type="match status" value="1"/>
</dbReference>
<evidence type="ECO:0000256" key="11">
    <source>
        <dbReference type="ARBA" id="ARBA00030876"/>
    </source>
</evidence>
<comment type="pathway">
    <text evidence="1">Cofactor biosynthesis; tetrahydrofolylpolyglutamate biosynthesis.</text>
</comment>
<evidence type="ECO:0000256" key="5">
    <source>
        <dbReference type="ARBA" id="ARBA00022598"/>
    </source>
</evidence>
<comment type="similarity">
    <text evidence="2">Belongs to the folylpolyglutamate synthase family.</text>
</comment>
<dbReference type="InterPro" id="IPR036615">
    <property type="entry name" value="Mur_ligase_C_dom_sf"/>
</dbReference>
<evidence type="ECO:0000256" key="3">
    <source>
        <dbReference type="ARBA" id="ARBA00013025"/>
    </source>
</evidence>
<evidence type="ECO:0000259" key="15">
    <source>
        <dbReference type="Pfam" id="PF08245"/>
    </source>
</evidence>
<accession>A0AAX4J1U3</accession>
<evidence type="ECO:0000256" key="8">
    <source>
        <dbReference type="ARBA" id="ARBA00022840"/>
    </source>
</evidence>
<evidence type="ECO:0000256" key="10">
    <source>
        <dbReference type="ARBA" id="ARBA00030592"/>
    </source>
</evidence>
<dbReference type="GO" id="GO:0046872">
    <property type="term" value="F:metal ion binding"/>
    <property type="evidence" value="ECO:0007669"/>
    <property type="project" value="UniProtKB-KW"/>
</dbReference>
<dbReference type="GO" id="GO:0004326">
    <property type="term" value="F:tetrahydrofolylpolyglutamate synthase activity"/>
    <property type="evidence" value="ECO:0007669"/>
    <property type="project" value="UniProtKB-EC"/>
</dbReference>
<keyword evidence="8" id="KW-0067">ATP-binding</keyword>
<dbReference type="Gene3D" id="3.90.190.20">
    <property type="entry name" value="Mur ligase, C-terminal domain"/>
    <property type="match status" value="1"/>
</dbReference>
<evidence type="ECO:0000256" key="4">
    <source>
        <dbReference type="ARBA" id="ARBA00022563"/>
    </source>
</evidence>
<reference evidence="17" key="1">
    <citation type="journal article" date="2023" name="bioRxiv">
        <title>Complete genome of the Medicago anthracnose fungus, Colletotrichum destructivum, reveals a mini-chromosome-like region within a core chromosome.</title>
        <authorList>
            <person name="Lapalu N."/>
            <person name="Simon A."/>
            <person name="Lu A."/>
            <person name="Plaumann P.-L."/>
            <person name="Amselem J."/>
            <person name="Pigne S."/>
            <person name="Auger A."/>
            <person name="Koch C."/>
            <person name="Dallery J.-F."/>
            <person name="O'Connell R.J."/>
        </authorList>
    </citation>
    <scope>NUCLEOTIDE SEQUENCE [LARGE SCALE GENOMIC DNA]</scope>
    <source>
        <strain evidence="17">CBS 520.97</strain>
    </source>
</reference>
<evidence type="ECO:0000256" key="1">
    <source>
        <dbReference type="ARBA" id="ARBA00005150"/>
    </source>
</evidence>
<evidence type="ECO:0000256" key="9">
    <source>
        <dbReference type="ARBA" id="ARBA00022842"/>
    </source>
</evidence>
<dbReference type="InterPro" id="IPR004101">
    <property type="entry name" value="Mur_ligase_C"/>
</dbReference>